<reference evidence="3 4" key="1">
    <citation type="submission" date="2021-03" db="EMBL/GenBank/DDBJ databases">
        <title>Haloterrigena longa sp. nov. and Haloterrigena limicola sp. nov., extremely halophilic archaea isolated from a salt lake.</title>
        <authorList>
            <person name="Henglin C."/>
        </authorList>
    </citation>
    <scope>NUCLEOTIDE SEQUENCE [LARGE SCALE GENOMIC DNA]</scope>
    <source>
        <strain evidence="3 4">KZCA68</strain>
    </source>
</reference>
<dbReference type="Pfam" id="PF03779">
    <property type="entry name" value="SPW"/>
    <property type="match status" value="1"/>
</dbReference>
<keyword evidence="4" id="KW-1185">Reference proteome</keyword>
<protein>
    <submittedName>
        <fullName evidence="3">SPW repeat protein</fullName>
    </submittedName>
</protein>
<feature type="transmembrane region" description="Helical" evidence="1">
    <location>
        <begin position="46"/>
        <end position="63"/>
    </location>
</feature>
<dbReference type="EMBL" id="CP071462">
    <property type="protein sequence ID" value="QSW98986.1"/>
    <property type="molecule type" value="Genomic_DNA"/>
</dbReference>
<evidence type="ECO:0000259" key="2">
    <source>
        <dbReference type="Pfam" id="PF03779"/>
    </source>
</evidence>
<sequence length="131" mass="13625">MSTSSTTENRSPLPERSAGLAAALGAWILWSGVVLTGFGWIIINNVVAGAAIAFFAAYTAAWPDGWRLPAVAAPAIVALLGVWVIAAPFVLEVTTDRMLWSNVIAGALVVILAVGSLYGSLRLSRSRTATA</sequence>
<keyword evidence="1" id="KW-0472">Membrane</keyword>
<feature type="transmembrane region" description="Helical" evidence="1">
    <location>
        <begin position="70"/>
        <end position="91"/>
    </location>
</feature>
<evidence type="ECO:0000256" key="1">
    <source>
        <dbReference type="SAM" id="Phobius"/>
    </source>
</evidence>
<keyword evidence="1" id="KW-0812">Transmembrane</keyword>
<accession>A0A8A2VCR0</accession>
<evidence type="ECO:0000313" key="4">
    <source>
        <dbReference type="Proteomes" id="UP000663203"/>
    </source>
</evidence>
<gene>
    <name evidence="3" type="ORF">J0X25_16625</name>
</gene>
<dbReference type="KEGG" id="hakz:J0X25_16625"/>
<organism evidence="3 4">
    <name type="scientific">Haloterrigena alkaliphila</name>
    <dbReference type="NCBI Taxonomy" id="2816475"/>
    <lineage>
        <taxon>Archaea</taxon>
        <taxon>Methanobacteriati</taxon>
        <taxon>Methanobacteriota</taxon>
        <taxon>Stenosarchaea group</taxon>
        <taxon>Halobacteria</taxon>
        <taxon>Halobacteriales</taxon>
        <taxon>Natrialbaceae</taxon>
        <taxon>Haloterrigena</taxon>
    </lineage>
</organism>
<proteinExistence type="predicted"/>
<dbReference type="InterPro" id="IPR005530">
    <property type="entry name" value="SPW"/>
</dbReference>
<feature type="transmembrane region" description="Helical" evidence="1">
    <location>
        <begin position="103"/>
        <end position="121"/>
    </location>
</feature>
<dbReference type="AlphaFoldDB" id="A0A8A2VCR0"/>
<keyword evidence="1" id="KW-1133">Transmembrane helix</keyword>
<feature type="domain" description="SPW repeat-containing integral membrane" evidence="2">
    <location>
        <begin position="19"/>
        <end position="114"/>
    </location>
</feature>
<dbReference type="GeneID" id="63188964"/>
<evidence type="ECO:0000313" key="3">
    <source>
        <dbReference type="EMBL" id="QSW98986.1"/>
    </source>
</evidence>
<dbReference type="Proteomes" id="UP000663203">
    <property type="component" value="Chromosome"/>
</dbReference>
<feature type="transmembrane region" description="Helical" evidence="1">
    <location>
        <begin position="20"/>
        <end position="40"/>
    </location>
</feature>
<dbReference type="RefSeq" id="WP_207288594.1">
    <property type="nucleotide sequence ID" value="NZ_CP071462.1"/>
</dbReference>
<name>A0A8A2VCR0_9EURY</name>